<comment type="caution">
    <text evidence="2">The sequence shown here is derived from an EMBL/GenBank/DDBJ whole genome shotgun (WGS) entry which is preliminary data.</text>
</comment>
<feature type="compositionally biased region" description="Basic and acidic residues" evidence="1">
    <location>
        <begin position="69"/>
        <end position="86"/>
    </location>
</feature>
<reference evidence="2 3" key="1">
    <citation type="submission" date="2019-07" db="EMBL/GenBank/DDBJ databases">
        <title>De Novo Assembly of kiwifruit Actinidia rufa.</title>
        <authorList>
            <person name="Sugita-Konishi S."/>
            <person name="Sato K."/>
            <person name="Mori E."/>
            <person name="Abe Y."/>
            <person name="Kisaki G."/>
            <person name="Hamano K."/>
            <person name="Suezawa K."/>
            <person name="Otani M."/>
            <person name="Fukuda T."/>
            <person name="Manabe T."/>
            <person name="Gomi K."/>
            <person name="Tabuchi M."/>
            <person name="Akimitsu K."/>
            <person name="Kataoka I."/>
        </authorList>
    </citation>
    <scope>NUCLEOTIDE SEQUENCE [LARGE SCALE GENOMIC DNA]</scope>
    <source>
        <strain evidence="3">cv. Fuchu</strain>
    </source>
</reference>
<evidence type="ECO:0000313" key="3">
    <source>
        <dbReference type="Proteomes" id="UP000585474"/>
    </source>
</evidence>
<evidence type="ECO:0000256" key="1">
    <source>
        <dbReference type="SAM" id="MobiDB-lite"/>
    </source>
</evidence>
<feature type="compositionally biased region" description="Low complexity" evidence="1">
    <location>
        <begin position="345"/>
        <end position="375"/>
    </location>
</feature>
<feature type="compositionally biased region" description="Basic and acidic residues" evidence="1">
    <location>
        <begin position="95"/>
        <end position="108"/>
    </location>
</feature>
<sequence>MGSGSSRPLRCDFQTDFPDDDDHDYNVHANPNHTTGRTHSFGTQADASVGEHHTTGRTHSFGTQADVSVGEHHDPPPPPPHDHHDPGPSIPRRFSRAEKGKDKADYDRSGPSCYRPPQEHFFQTTRPQPQENPTTPYHYQHPHYFYQDTRGVEDECRRFDEMPYGYYNYNDDPPPCPEFHGPFYHTNYYRGYYDIPHQYYSPARPLDNPWSYEPQGHGQNVEPLWGEKFAADAVAQLFGGVNPYYYGKSLRNQGHRSHVQAYFKFNGDYTNVHTHPLDCPRTRRIPHLQHHSPPPHPRAPESSYTGKGKEVVVDDTSSESSTYPPIYDTDSSGPSCYRPSRELVNPNIPQPQGNQGPSHCHHQPQYPQPQENQDPSYHYQEPHYPRHQDNQYPFYPYQDPHYSQNQVPPIYQYQEPRDYQPPSWGWQGGCSCYPNSYGGSYFDTPTQNSAVHPFDFPISNELAQGYGQSAVDHDPSCAGSSGGVNQDQHGQCEQSSWSVERFTSDAADKLFWWN</sequence>
<keyword evidence="3" id="KW-1185">Reference proteome</keyword>
<evidence type="ECO:0000313" key="2">
    <source>
        <dbReference type="EMBL" id="GFZ15925.1"/>
    </source>
</evidence>
<protein>
    <submittedName>
        <fullName evidence="2">Uncharacterized protein</fullName>
    </submittedName>
</protein>
<feature type="compositionally biased region" description="Polar residues" evidence="1">
    <location>
        <begin position="121"/>
        <end position="132"/>
    </location>
</feature>
<feature type="compositionally biased region" description="Polar residues" evidence="1">
    <location>
        <begin position="483"/>
        <end position="495"/>
    </location>
</feature>
<feature type="compositionally biased region" description="Basic and acidic residues" evidence="1">
    <location>
        <begin position="380"/>
        <end position="389"/>
    </location>
</feature>
<feature type="compositionally biased region" description="Polar residues" evidence="1">
    <location>
        <begin position="29"/>
        <end position="46"/>
    </location>
</feature>
<accession>A0A7J0GYL7</accession>
<feature type="region of interest" description="Disordered" evidence="1">
    <location>
        <begin position="1"/>
        <end position="134"/>
    </location>
</feature>
<feature type="region of interest" description="Disordered" evidence="1">
    <location>
        <begin position="276"/>
        <end position="405"/>
    </location>
</feature>
<dbReference type="EMBL" id="BJWL01000025">
    <property type="protein sequence ID" value="GFZ15925.1"/>
    <property type="molecule type" value="Genomic_DNA"/>
</dbReference>
<proteinExistence type="predicted"/>
<organism evidence="2 3">
    <name type="scientific">Actinidia rufa</name>
    <dbReference type="NCBI Taxonomy" id="165716"/>
    <lineage>
        <taxon>Eukaryota</taxon>
        <taxon>Viridiplantae</taxon>
        <taxon>Streptophyta</taxon>
        <taxon>Embryophyta</taxon>
        <taxon>Tracheophyta</taxon>
        <taxon>Spermatophyta</taxon>
        <taxon>Magnoliopsida</taxon>
        <taxon>eudicotyledons</taxon>
        <taxon>Gunneridae</taxon>
        <taxon>Pentapetalae</taxon>
        <taxon>asterids</taxon>
        <taxon>Ericales</taxon>
        <taxon>Actinidiaceae</taxon>
        <taxon>Actinidia</taxon>
    </lineage>
</organism>
<dbReference type="Proteomes" id="UP000585474">
    <property type="component" value="Unassembled WGS sequence"/>
</dbReference>
<feature type="compositionally biased region" description="Polar residues" evidence="1">
    <location>
        <begin position="57"/>
        <end position="66"/>
    </location>
</feature>
<gene>
    <name evidence="2" type="ORF">Acr_25g0003340</name>
</gene>
<feature type="region of interest" description="Disordered" evidence="1">
    <location>
        <begin position="468"/>
        <end position="495"/>
    </location>
</feature>
<dbReference type="AlphaFoldDB" id="A0A7J0GYL7"/>
<name>A0A7J0GYL7_9ERIC</name>